<name>A0ABQ1LVD7_9PROT</name>
<dbReference type="Pfam" id="PF25989">
    <property type="entry name" value="YknX_C"/>
    <property type="match status" value="1"/>
</dbReference>
<evidence type="ECO:0000259" key="4">
    <source>
        <dbReference type="Pfam" id="PF25876"/>
    </source>
</evidence>
<dbReference type="InterPro" id="IPR058624">
    <property type="entry name" value="MdtA-like_HH"/>
</dbReference>
<dbReference type="EMBL" id="BMCH01000003">
    <property type="protein sequence ID" value="GGC29770.1"/>
    <property type="molecule type" value="Genomic_DNA"/>
</dbReference>
<feature type="domain" description="Multidrug resistance protein MdtA-like barrel-sandwich hybrid" evidence="5">
    <location>
        <begin position="83"/>
        <end position="215"/>
    </location>
</feature>
<evidence type="ECO:0000256" key="3">
    <source>
        <dbReference type="SAM" id="Phobius"/>
    </source>
</evidence>
<sequence>MTQHQNPGAEPNRKRGRLVILIVLGIALLVAAWGILTRSVHYSSLEKEADDNARARVSLINPQPGPAVRHLDLPANLAAWYQAPIYAQVSGYVKMWYKDYGAHVKSGDLLAEISTPSLDAQYEAAKANYNVVLARYKLAVITAKRWADLRDTQAVSRQEVDVQAANAAAQKAQVDQAQHEVERFEALENFKRIVAPFDGIVTSRLVNVGDYVNAGGGDLNSRGNASELFTVADTHRMRVFVSVPQDYAAVISDKLAAKLTLPQFPGRVYDASFLATAQAFNAATRTVTTELELSNEDGSLWPDSYATAHFTAPGEPGVLIVPVNSLIFRAQGTQLATVVDNHVHLIDVKTGINYGMTIQILGGIEAKDQIVANPTADMLEGDEVKVVAATRGYNDATAAPRKNVAPAPKPVAPEDDDGGNENGARR</sequence>
<feature type="domain" description="CusB-like beta-barrel" evidence="6">
    <location>
        <begin position="241"/>
        <end position="312"/>
    </location>
</feature>
<dbReference type="SUPFAM" id="SSF111369">
    <property type="entry name" value="HlyD-like secretion proteins"/>
    <property type="match status" value="1"/>
</dbReference>
<dbReference type="InterPro" id="IPR058625">
    <property type="entry name" value="MdtA-like_BSH"/>
</dbReference>
<dbReference type="InterPro" id="IPR006143">
    <property type="entry name" value="RND_pump_MFP"/>
</dbReference>
<dbReference type="Gene3D" id="2.40.420.20">
    <property type="match status" value="1"/>
</dbReference>
<dbReference type="NCBIfam" id="TIGR01730">
    <property type="entry name" value="RND_mfp"/>
    <property type="match status" value="1"/>
</dbReference>
<comment type="similarity">
    <text evidence="1">Belongs to the membrane fusion protein (MFP) (TC 8.A.1) family.</text>
</comment>
<feature type="transmembrane region" description="Helical" evidence="3">
    <location>
        <begin position="18"/>
        <end position="36"/>
    </location>
</feature>
<dbReference type="Gene3D" id="2.40.30.170">
    <property type="match status" value="1"/>
</dbReference>
<dbReference type="InterPro" id="IPR058637">
    <property type="entry name" value="YknX-like_C"/>
</dbReference>
<proteinExistence type="inferred from homology"/>
<evidence type="ECO:0000256" key="1">
    <source>
        <dbReference type="ARBA" id="ARBA00009477"/>
    </source>
</evidence>
<reference evidence="9" key="1">
    <citation type="journal article" date="2019" name="Int. J. Syst. Evol. Microbiol.">
        <title>The Global Catalogue of Microorganisms (GCM) 10K type strain sequencing project: providing services to taxonomists for standard genome sequencing and annotation.</title>
        <authorList>
            <consortium name="The Broad Institute Genomics Platform"/>
            <consortium name="The Broad Institute Genome Sequencing Center for Infectious Disease"/>
            <person name="Wu L."/>
            <person name="Ma J."/>
        </authorList>
    </citation>
    <scope>NUCLEOTIDE SEQUENCE [LARGE SCALE GENOMIC DNA]</scope>
    <source>
        <strain evidence="9">CCM 7132</strain>
    </source>
</reference>
<dbReference type="InterPro" id="IPR058792">
    <property type="entry name" value="Beta-barrel_RND_2"/>
</dbReference>
<evidence type="ECO:0000259" key="7">
    <source>
        <dbReference type="Pfam" id="PF25989"/>
    </source>
</evidence>
<dbReference type="RefSeq" id="WP_188426076.1">
    <property type="nucleotide sequence ID" value="NZ_BMCH01000003.1"/>
</dbReference>
<feature type="region of interest" description="Disordered" evidence="2">
    <location>
        <begin position="395"/>
        <end position="426"/>
    </location>
</feature>
<evidence type="ECO:0000313" key="9">
    <source>
        <dbReference type="Proteomes" id="UP000637769"/>
    </source>
</evidence>
<organism evidence="8 9">
    <name type="scientific">Asaia siamensis</name>
    <dbReference type="NCBI Taxonomy" id="110479"/>
    <lineage>
        <taxon>Bacteria</taxon>
        <taxon>Pseudomonadati</taxon>
        <taxon>Pseudomonadota</taxon>
        <taxon>Alphaproteobacteria</taxon>
        <taxon>Acetobacterales</taxon>
        <taxon>Acetobacteraceae</taxon>
        <taxon>Asaia</taxon>
    </lineage>
</organism>
<dbReference type="PANTHER" id="PTHR30469:SF37">
    <property type="entry name" value="RAGD PROTEIN"/>
    <property type="match status" value="1"/>
</dbReference>
<protein>
    <submittedName>
        <fullName evidence="8">RND transporter MFP subunit</fullName>
    </submittedName>
</protein>
<dbReference type="Gene3D" id="2.40.50.100">
    <property type="match status" value="1"/>
</dbReference>
<dbReference type="Pfam" id="PF25876">
    <property type="entry name" value="HH_MFP_RND"/>
    <property type="match status" value="1"/>
</dbReference>
<keyword evidence="9" id="KW-1185">Reference proteome</keyword>
<dbReference type="PANTHER" id="PTHR30469">
    <property type="entry name" value="MULTIDRUG RESISTANCE PROTEIN MDTA"/>
    <property type="match status" value="1"/>
</dbReference>
<evidence type="ECO:0000256" key="2">
    <source>
        <dbReference type="SAM" id="MobiDB-lite"/>
    </source>
</evidence>
<dbReference type="Pfam" id="PF25917">
    <property type="entry name" value="BSH_RND"/>
    <property type="match status" value="1"/>
</dbReference>
<keyword evidence="3" id="KW-1133">Transmembrane helix</keyword>
<gene>
    <name evidence="8" type="ORF">GCM10007207_14140</name>
</gene>
<comment type="caution">
    <text evidence="8">The sequence shown here is derived from an EMBL/GenBank/DDBJ whole genome shotgun (WGS) entry which is preliminary data.</text>
</comment>
<evidence type="ECO:0000313" key="8">
    <source>
        <dbReference type="EMBL" id="GGC29770.1"/>
    </source>
</evidence>
<evidence type="ECO:0000259" key="5">
    <source>
        <dbReference type="Pfam" id="PF25917"/>
    </source>
</evidence>
<dbReference type="Gene3D" id="1.10.287.470">
    <property type="entry name" value="Helix hairpin bin"/>
    <property type="match status" value="1"/>
</dbReference>
<accession>A0ABQ1LVD7</accession>
<evidence type="ECO:0000259" key="6">
    <source>
        <dbReference type="Pfam" id="PF25954"/>
    </source>
</evidence>
<dbReference type="Proteomes" id="UP000637769">
    <property type="component" value="Unassembled WGS sequence"/>
</dbReference>
<keyword evidence="3" id="KW-0472">Membrane</keyword>
<feature type="domain" description="YknX-like C-terminal permuted SH3-like" evidence="7">
    <location>
        <begin position="319"/>
        <end position="386"/>
    </location>
</feature>
<dbReference type="Pfam" id="PF25954">
    <property type="entry name" value="Beta-barrel_RND_2"/>
    <property type="match status" value="1"/>
</dbReference>
<feature type="domain" description="Multidrug resistance protein MdtA-like alpha-helical hairpin" evidence="4">
    <location>
        <begin position="122"/>
        <end position="181"/>
    </location>
</feature>
<keyword evidence="3" id="KW-0812">Transmembrane</keyword>